<reference evidence="2 3" key="1">
    <citation type="journal article" date="2018" name="Front. Plant Sci.">
        <title>Red Clover (Trifolium pratense) and Zigzag Clover (T. medium) - A Picture of Genomic Similarities and Differences.</title>
        <authorList>
            <person name="Dluhosova J."/>
            <person name="Istvanek J."/>
            <person name="Nedelnik J."/>
            <person name="Repkova J."/>
        </authorList>
    </citation>
    <scope>NUCLEOTIDE SEQUENCE [LARGE SCALE GENOMIC DNA]</scope>
    <source>
        <strain evidence="3">cv. 10/8</strain>
        <tissue evidence="2">Leaf</tissue>
    </source>
</reference>
<dbReference type="AlphaFoldDB" id="A0A392W2L3"/>
<evidence type="ECO:0000256" key="1">
    <source>
        <dbReference type="SAM" id="MobiDB-lite"/>
    </source>
</evidence>
<accession>A0A392W2L3</accession>
<name>A0A392W2L3_9FABA</name>
<organism evidence="2 3">
    <name type="scientific">Trifolium medium</name>
    <dbReference type="NCBI Taxonomy" id="97028"/>
    <lineage>
        <taxon>Eukaryota</taxon>
        <taxon>Viridiplantae</taxon>
        <taxon>Streptophyta</taxon>
        <taxon>Embryophyta</taxon>
        <taxon>Tracheophyta</taxon>
        <taxon>Spermatophyta</taxon>
        <taxon>Magnoliopsida</taxon>
        <taxon>eudicotyledons</taxon>
        <taxon>Gunneridae</taxon>
        <taxon>Pentapetalae</taxon>
        <taxon>rosids</taxon>
        <taxon>fabids</taxon>
        <taxon>Fabales</taxon>
        <taxon>Fabaceae</taxon>
        <taxon>Papilionoideae</taxon>
        <taxon>50 kb inversion clade</taxon>
        <taxon>NPAAA clade</taxon>
        <taxon>Hologalegina</taxon>
        <taxon>IRL clade</taxon>
        <taxon>Trifolieae</taxon>
        <taxon>Trifolium</taxon>
    </lineage>
</organism>
<dbReference type="Proteomes" id="UP000265520">
    <property type="component" value="Unassembled WGS sequence"/>
</dbReference>
<feature type="non-terminal residue" evidence="2">
    <location>
        <position position="1"/>
    </location>
</feature>
<sequence>PQGLALMAKQGASSSRNRGGQGHRSPTPPCDNSPLRRSPQGSDGEYYCCPLSREIMKAPIPAGFERPP</sequence>
<proteinExistence type="predicted"/>
<evidence type="ECO:0000313" key="3">
    <source>
        <dbReference type="Proteomes" id="UP000265520"/>
    </source>
</evidence>
<feature type="region of interest" description="Disordered" evidence="1">
    <location>
        <begin position="1"/>
        <end position="46"/>
    </location>
</feature>
<dbReference type="EMBL" id="LXQA011320644">
    <property type="protein sequence ID" value="MCI93145.1"/>
    <property type="molecule type" value="Genomic_DNA"/>
</dbReference>
<comment type="caution">
    <text evidence="2">The sequence shown here is derived from an EMBL/GenBank/DDBJ whole genome shotgun (WGS) entry which is preliminary data.</text>
</comment>
<feature type="non-terminal residue" evidence="2">
    <location>
        <position position="68"/>
    </location>
</feature>
<evidence type="ECO:0000313" key="2">
    <source>
        <dbReference type="EMBL" id="MCI93145.1"/>
    </source>
</evidence>
<protein>
    <submittedName>
        <fullName evidence="2">Uncharacterized protein</fullName>
    </submittedName>
</protein>
<keyword evidence="3" id="KW-1185">Reference proteome</keyword>